<keyword evidence="2" id="KW-1185">Reference proteome</keyword>
<dbReference type="OrthoDB" id="676614at2"/>
<sequence>MQSHKMLLEVEEEPFSLIAIYASMEGFKMAYLLNKVLKIHLEREREDVDFNFDDYRAAFPLYTFKEARTQCSFHLVANKFKGEPKKIVSSGSLFDEEEISPKEVYLIPEYKKVDYFLKIGEEIEGKAFSRMLTKIGKIPQVQAAYAIEPELLKSKQNLIFE</sequence>
<evidence type="ECO:0000313" key="2">
    <source>
        <dbReference type="Proteomes" id="UP000241507"/>
    </source>
</evidence>
<accession>A0A2R3ZAN9</accession>
<organism evidence="1 2">
    <name type="scientific">Christiangramia fulva</name>
    <dbReference type="NCBI Taxonomy" id="2126553"/>
    <lineage>
        <taxon>Bacteria</taxon>
        <taxon>Pseudomonadati</taxon>
        <taxon>Bacteroidota</taxon>
        <taxon>Flavobacteriia</taxon>
        <taxon>Flavobacteriales</taxon>
        <taxon>Flavobacteriaceae</taxon>
        <taxon>Christiangramia</taxon>
    </lineage>
</organism>
<dbReference type="AlphaFoldDB" id="A0A2R3ZAN9"/>
<dbReference type="RefSeq" id="WP_107014103.1">
    <property type="nucleotide sequence ID" value="NZ_CP028136.1"/>
</dbReference>
<dbReference type="EMBL" id="CP028136">
    <property type="protein sequence ID" value="AVR47336.1"/>
    <property type="molecule type" value="Genomic_DNA"/>
</dbReference>
<protein>
    <submittedName>
        <fullName evidence="1">IPExxxVDY family protein</fullName>
    </submittedName>
</protein>
<gene>
    <name evidence="1" type="ORF">C7S20_05155</name>
</gene>
<name>A0A2R3ZAN9_9FLAO</name>
<dbReference type="Proteomes" id="UP000241507">
    <property type="component" value="Chromosome"/>
</dbReference>
<dbReference type="KEGG" id="grs:C7S20_05155"/>
<evidence type="ECO:0000313" key="1">
    <source>
        <dbReference type="EMBL" id="AVR47336.1"/>
    </source>
</evidence>
<reference evidence="2" key="1">
    <citation type="submission" date="2018-03" db="EMBL/GenBank/DDBJ databases">
        <title>Gramella fulva sp. nov., isolated from a dry surface of tidal flat.</title>
        <authorList>
            <person name="Hwang S.H."/>
            <person name="Hwang W.M."/>
            <person name="Kang K."/>
            <person name="Ahn T.-Y."/>
        </authorList>
    </citation>
    <scope>NUCLEOTIDE SEQUENCE [LARGE SCALE GENOMIC DNA]</scope>
    <source>
        <strain evidence="2">SH35</strain>
    </source>
</reference>
<proteinExistence type="predicted"/>
<dbReference type="NCBIfam" id="NF033205">
    <property type="entry name" value="IPExxxVDY"/>
    <property type="match status" value="1"/>
</dbReference>
<dbReference type="InterPro" id="IPR047690">
    <property type="entry name" value="IPExxxVDY_fam"/>
</dbReference>